<evidence type="ECO:0000313" key="1">
    <source>
        <dbReference type="EMBL" id="EJW20659.1"/>
    </source>
</evidence>
<reference evidence="1 2" key="1">
    <citation type="journal article" date="2012" name="J. Bacteriol.">
        <title>Genome Sequence of Strain IMCC14465, Isolated from the East Sea, Belonging to the PS1 Clade of Alphaproteobacteria.</title>
        <authorList>
            <person name="Yang S.J."/>
            <person name="Kang I."/>
            <person name="Cho J.C."/>
        </authorList>
    </citation>
    <scope>NUCLEOTIDE SEQUENCE [LARGE SCALE GENOMIC DNA]</scope>
    <source>
        <strain evidence="1 2">IMCC14465</strain>
    </source>
</reference>
<name>J9DYC5_9PROT</name>
<sequence length="180" mass="19842">MALTIIFQPFSSALAQSSQDNSQNIADSFTFGVMQQDVESDPIEDSISINVEVLFAAKLDKIPWSPQPVIGATINTDNDTSQFYGGMAWQYNFSDRFYTEIFFGAAFHDGEEDPDTVLAGGREAHRAYGCPLNFRESLSLGWRLSTNYSLMTTVTHMSNAGLCAANNGLTNAGIRVRRTF</sequence>
<comment type="caution">
    <text evidence="1">The sequence shown here is derived from an EMBL/GenBank/DDBJ whole genome shotgun (WGS) entry which is preliminary data.</text>
</comment>
<dbReference type="InterPro" id="IPR018550">
    <property type="entry name" value="Lipid-A_deacylase-rel"/>
</dbReference>
<organism evidence="1 2">
    <name type="scientific">alpha proteobacterium IMCC14465</name>
    <dbReference type="NCBI Taxonomy" id="1220535"/>
    <lineage>
        <taxon>Bacteria</taxon>
        <taxon>Pseudomonadati</taxon>
        <taxon>Pseudomonadota</taxon>
        <taxon>Alphaproteobacteria</taxon>
        <taxon>PS1 clade</taxon>
    </lineage>
</organism>
<dbReference type="Pfam" id="PF09411">
    <property type="entry name" value="PagL"/>
    <property type="match status" value="1"/>
</dbReference>
<dbReference type="OrthoDB" id="8112769at2"/>
<dbReference type="STRING" id="1220535.IMCC14465_15460"/>
<dbReference type="AlphaFoldDB" id="J9DYC5"/>
<dbReference type="Proteomes" id="UP000004836">
    <property type="component" value="Unassembled WGS sequence"/>
</dbReference>
<gene>
    <name evidence="1" type="ORF">IMCC14465_15460</name>
</gene>
<protein>
    <recommendedName>
        <fullName evidence="3">Lipid A 3-O-deacylase (PagL)</fullName>
    </recommendedName>
</protein>
<dbReference type="Gene3D" id="2.40.160.20">
    <property type="match status" value="1"/>
</dbReference>
<proteinExistence type="predicted"/>
<evidence type="ECO:0000313" key="2">
    <source>
        <dbReference type="Proteomes" id="UP000004836"/>
    </source>
</evidence>
<evidence type="ECO:0008006" key="3">
    <source>
        <dbReference type="Google" id="ProtNLM"/>
    </source>
</evidence>
<dbReference type="eggNOG" id="COG2096">
    <property type="taxonomic scope" value="Bacteria"/>
</dbReference>
<accession>J9DYC5</accession>
<keyword evidence="2" id="KW-1185">Reference proteome</keyword>
<dbReference type="EMBL" id="ALYF01000006">
    <property type="protein sequence ID" value="EJW20659.1"/>
    <property type="molecule type" value="Genomic_DNA"/>
</dbReference>